<dbReference type="GeneID" id="25907026"/>
<dbReference type="RefSeq" id="XP_014155042.1">
    <property type="nucleotide sequence ID" value="XM_014299567.1"/>
</dbReference>
<accession>A0A0L0FWD6</accession>
<evidence type="ECO:0000256" key="1">
    <source>
        <dbReference type="SAM" id="MobiDB-lite"/>
    </source>
</evidence>
<reference evidence="2 3" key="1">
    <citation type="submission" date="2011-02" db="EMBL/GenBank/DDBJ databases">
        <title>The Genome Sequence of Sphaeroforma arctica JP610.</title>
        <authorList>
            <consortium name="The Broad Institute Genome Sequencing Platform"/>
            <person name="Russ C."/>
            <person name="Cuomo C."/>
            <person name="Young S.K."/>
            <person name="Zeng Q."/>
            <person name="Gargeya S."/>
            <person name="Alvarado L."/>
            <person name="Berlin A."/>
            <person name="Chapman S.B."/>
            <person name="Chen Z."/>
            <person name="Freedman E."/>
            <person name="Gellesch M."/>
            <person name="Goldberg J."/>
            <person name="Griggs A."/>
            <person name="Gujja S."/>
            <person name="Heilman E."/>
            <person name="Heiman D."/>
            <person name="Howarth C."/>
            <person name="Mehta T."/>
            <person name="Neiman D."/>
            <person name="Pearson M."/>
            <person name="Roberts A."/>
            <person name="Saif S."/>
            <person name="Shea T."/>
            <person name="Shenoy N."/>
            <person name="Sisk P."/>
            <person name="Stolte C."/>
            <person name="Sykes S."/>
            <person name="White J."/>
            <person name="Yandava C."/>
            <person name="Burger G."/>
            <person name="Gray M.W."/>
            <person name="Holland P.W.H."/>
            <person name="King N."/>
            <person name="Lang F.B.F."/>
            <person name="Roger A.J."/>
            <person name="Ruiz-Trillo I."/>
            <person name="Haas B."/>
            <person name="Nusbaum C."/>
            <person name="Birren B."/>
        </authorList>
    </citation>
    <scope>NUCLEOTIDE SEQUENCE [LARGE SCALE GENOMIC DNA]</scope>
    <source>
        <strain evidence="2 3">JP610</strain>
    </source>
</reference>
<proteinExistence type="predicted"/>
<evidence type="ECO:0000313" key="3">
    <source>
        <dbReference type="Proteomes" id="UP000054560"/>
    </source>
</evidence>
<evidence type="ECO:0000313" key="2">
    <source>
        <dbReference type="EMBL" id="KNC81140.1"/>
    </source>
</evidence>
<sequence>MRETDTPVDEISKSDKKIADFTARMLNAEEEAMLAMDQETIEQASLRMTMARHFQSKIETVGSKKIVKDIDRKDRKDPIDMSNLALLSRSLKEFCQIMLIAYLHKNLCFEAAQQSFKPSSYKYNKLEKAKAAVTETKLKTWKEQSEMIVNLFSTDPRPELLVSIMVPPDEGTPVSHYLLELDTHISRAQTQKMSVDKLSMCVLWVQTIFWSSLHRKDQKVLYTDMHQSYPDKVREISIERPTYGIMKLADQTFSKRPCSVVKFIPPSKKAVPNPNGGLSSGRDSHAGTGNQKGNKGGDRIGQKNRHGQGADGQNNNVNTKGTLGNKSNQAAEPPKPKYKEVKECVETDSGWRMTQHEPNGRCNGRHAEKCKHYIAKCAECAWTGGYHKHM</sequence>
<dbReference type="Proteomes" id="UP000054560">
    <property type="component" value="Unassembled WGS sequence"/>
</dbReference>
<feature type="region of interest" description="Disordered" evidence="1">
    <location>
        <begin position="264"/>
        <end position="340"/>
    </location>
</feature>
<organism evidence="2 3">
    <name type="scientific">Sphaeroforma arctica JP610</name>
    <dbReference type="NCBI Taxonomy" id="667725"/>
    <lineage>
        <taxon>Eukaryota</taxon>
        <taxon>Ichthyosporea</taxon>
        <taxon>Ichthyophonida</taxon>
        <taxon>Sphaeroforma</taxon>
    </lineage>
</organism>
<gene>
    <name evidence="2" type="ORF">SARC_06522</name>
</gene>
<protein>
    <submittedName>
        <fullName evidence="2">Uncharacterized protein</fullName>
    </submittedName>
</protein>
<dbReference type="AlphaFoldDB" id="A0A0L0FWD6"/>
<keyword evidence="3" id="KW-1185">Reference proteome</keyword>
<name>A0A0L0FWD6_9EUKA</name>
<dbReference type="EMBL" id="KQ242065">
    <property type="protein sequence ID" value="KNC81140.1"/>
    <property type="molecule type" value="Genomic_DNA"/>
</dbReference>
<feature type="compositionally biased region" description="Polar residues" evidence="1">
    <location>
        <begin position="311"/>
        <end position="330"/>
    </location>
</feature>